<evidence type="ECO:0000313" key="2">
    <source>
        <dbReference type="EMBL" id="OLR94596.1"/>
    </source>
</evidence>
<evidence type="ECO:0000259" key="1">
    <source>
        <dbReference type="Pfam" id="PF11716"/>
    </source>
</evidence>
<dbReference type="AlphaFoldDB" id="A0A1Q9LRC6"/>
<dbReference type="SUPFAM" id="SSF109854">
    <property type="entry name" value="DinB/YfiT-like putative metalloenzymes"/>
    <property type="match status" value="1"/>
</dbReference>
<dbReference type="InterPro" id="IPR017517">
    <property type="entry name" value="Maleyloyr_isom"/>
</dbReference>
<dbReference type="GO" id="GO:0046872">
    <property type="term" value="F:metal ion binding"/>
    <property type="evidence" value="ECO:0007669"/>
    <property type="project" value="InterPro"/>
</dbReference>
<protein>
    <recommendedName>
        <fullName evidence="1">Mycothiol-dependent maleylpyruvate isomerase metal-binding domain-containing protein</fullName>
    </recommendedName>
</protein>
<dbReference type="OrthoDB" id="3671213at2"/>
<gene>
    <name evidence="2" type="ORF">BJP25_12740</name>
</gene>
<accession>A0A1Q9LRC6</accession>
<dbReference type="RefSeq" id="WP_075973973.1">
    <property type="nucleotide sequence ID" value="NZ_MKQR01000007.1"/>
</dbReference>
<dbReference type="EMBL" id="MKQR01000007">
    <property type="protein sequence ID" value="OLR94596.1"/>
    <property type="molecule type" value="Genomic_DNA"/>
</dbReference>
<dbReference type="NCBIfam" id="TIGR03083">
    <property type="entry name" value="maleylpyruvate isomerase family mycothiol-dependent enzyme"/>
    <property type="match status" value="1"/>
</dbReference>
<dbReference type="GO" id="GO:0005886">
    <property type="term" value="C:plasma membrane"/>
    <property type="evidence" value="ECO:0007669"/>
    <property type="project" value="TreeGrafter"/>
</dbReference>
<feature type="domain" description="Mycothiol-dependent maleylpyruvate isomerase metal-binding" evidence="1">
    <location>
        <begin position="9"/>
        <end position="130"/>
    </location>
</feature>
<dbReference type="Proteomes" id="UP000186040">
    <property type="component" value="Unassembled WGS sequence"/>
</dbReference>
<dbReference type="Pfam" id="PF11716">
    <property type="entry name" value="MDMPI_N"/>
    <property type="match status" value="1"/>
</dbReference>
<dbReference type="InterPro" id="IPR024344">
    <property type="entry name" value="MDMPI_metal-binding"/>
</dbReference>
<proteinExistence type="predicted"/>
<evidence type="ECO:0000313" key="3">
    <source>
        <dbReference type="Proteomes" id="UP000186040"/>
    </source>
</evidence>
<keyword evidence="3" id="KW-1185">Reference proteome</keyword>
<organism evidence="2 3">
    <name type="scientific">Actinokineospora bangkokensis</name>
    <dbReference type="NCBI Taxonomy" id="1193682"/>
    <lineage>
        <taxon>Bacteria</taxon>
        <taxon>Bacillati</taxon>
        <taxon>Actinomycetota</taxon>
        <taxon>Actinomycetes</taxon>
        <taxon>Pseudonocardiales</taxon>
        <taxon>Pseudonocardiaceae</taxon>
        <taxon>Actinokineospora</taxon>
    </lineage>
</organism>
<dbReference type="InterPro" id="IPR034660">
    <property type="entry name" value="DinB/YfiT-like"/>
</dbReference>
<dbReference type="PANTHER" id="PTHR40758">
    <property type="entry name" value="CONSERVED PROTEIN"/>
    <property type="match status" value="1"/>
</dbReference>
<dbReference type="STRING" id="1193682.BJP25_12740"/>
<name>A0A1Q9LRC6_9PSEU</name>
<comment type="caution">
    <text evidence="2">The sequence shown here is derived from an EMBL/GenBank/DDBJ whole genome shotgun (WGS) entry which is preliminary data.</text>
</comment>
<reference evidence="2 3" key="1">
    <citation type="submission" date="2016-10" db="EMBL/GenBank/DDBJ databases">
        <title>The Draft Genome Sequence of Actinokineospora bangkokensis 44EHWT reveals the biosynthetic pathway of antifungal compounds Thailandins with unusual extender unit butylmalonyl-CoA.</title>
        <authorList>
            <person name="Greule A."/>
            <person name="Intra B."/>
            <person name="Flemming S."/>
            <person name="Rommel M.G."/>
            <person name="Panbangred W."/>
            <person name="Bechthold A."/>
        </authorList>
    </citation>
    <scope>NUCLEOTIDE SEQUENCE [LARGE SCALE GENOMIC DNA]</scope>
    <source>
        <strain evidence="2 3">44EHW</strain>
    </source>
</reference>
<dbReference type="PANTHER" id="PTHR40758:SF1">
    <property type="entry name" value="CONSERVED PROTEIN"/>
    <property type="match status" value="1"/>
</dbReference>
<sequence>MDFPTHAAQVLAQTEVLARELHGAELRTPVPSCPGWTLGMLVRHIGAGHRWAAEVVRTGAALDDTELRVLHGDDSGVLPGDWLVEGAAALAEALLEVGPGVDMWAPFDLDGSTFWARRFANETLVHRADATLAVGLPFTAAPGVLAESLDEWMDLDVQPEHFTITPRKRDLLGPGRAVALEAPGARWFVDLTGEVITWDRGDRRAAVTARGSLADLLLLVYRRVPASAVEVEGDAALLDFWLDHVAFG</sequence>